<feature type="transmembrane region" description="Helical" evidence="1">
    <location>
        <begin position="42"/>
        <end position="59"/>
    </location>
</feature>
<dbReference type="HOGENOM" id="CLU_2318629_0_0_5"/>
<dbReference type="KEGG" id="sal:Sala_2475"/>
<evidence type="ECO:0008006" key="4">
    <source>
        <dbReference type="Google" id="ProtNLM"/>
    </source>
</evidence>
<keyword evidence="1" id="KW-0472">Membrane</keyword>
<keyword evidence="3" id="KW-1185">Reference proteome</keyword>
<sequence>MSQEPHQRTEQARSALATLSVVGAALAGAAVGVLLALPLRSIAWPLLAIGLIAHLFAMVGTRRLLAAGGYEPPWWQRAGYWLCWVAIAAIAIIAAMRLA</sequence>
<feature type="transmembrane region" description="Helical" evidence="1">
    <location>
        <begin position="12"/>
        <end position="36"/>
    </location>
</feature>
<feature type="transmembrane region" description="Helical" evidence="1">
    <location>
        <begin position="80"/>
        <end position="98"/>
    </location>
</feature>
<evidence type="ECO:0000256" key="1">
    <source>
        <dbReference type="SAM" id="Phobius"/>
    </source>
</evidence>
<organism evidence="2 3">
    <name type="scientific">Sphingopyxis alaskensis (strain DSM 13593 / LMG 18877 / RB2256)</name>
    <name type="common">Sphingomonas alaskensis</name>
    <dbReference type="NCBI Taxonomy" id="317655"/>
    <lineage>
        <taxon>Bacteria</taxon>
        <taxon>Pseudomonadati</taxon>
        <taxon>Pseudomonadota</taxon>
        <taxon>Alphaproteobacteria</taxon>
        <taxon>Sphingomonadales</taxon>
        <taxon>Sphingomonadaceae</taxon>
        <taxon>Sphingopyxis</taxon>
    </lineage>
</organism>
<dbReference type="OrthoDB" id="7597015at2"/>
<accession>Q1GQ90</accession>
<dbReference type="STRING" id="317655.Sala_2475"/>
<name>Q1GQ90_SPHAL</name>
<dbReference type="AlphaFoldDB" id="Q1GQ90"/>
<gene>
    <name evidence="2" type="ordered locus">Sala_2475</name>
</gene>
<dbReference type="EMBL" id="CP000356">
    <property type="protein sequence ID" value="ABF54182.1"/>
    <property type="molecule type" value="Genomic_DNA"/>
</dbReference>
<keyword evidence="1" id="KW-0812">Transmembrane</keyword>
<evidence type="ECO:0000313" key="2">
    <source>
        <dbReference type="EMBL" id="ABF54182.1"/>
    </source>
</evidence>
<dbReference type="Proteomes" id="UP000006578">
    <property type="component" value="Chromosome"/>
</dbReference>
<keyword evidence="1" id="KW-1133">Transmembrane helix</keyword>
<protein>
    <recommendedName>
        <fullName evidence="4">Transmembrane protein</fullName>
    </recommendedName>
</protein>
<evidence type="ECO:0000313" key="3">
    <source>
        <dbReference type="Proteomes" id="UP000006578"/>
    </source>
</evidence>
<dbReference type="RefSeq" id="WP_011542747.1">
    <property type="nucleotide sequence ID" value="NC_008048.1"/>
</dbReference>
<reference evidence="2 3" key="1">
    <citation type="journal article" date="2009" name="Proc. Natl. Acad. Sci. U.S.A.">
        <title>The genomic basis of trophic strategy in marine bacteria.</title>
        <authorList>
            <person name="Lauro F.M."/>
            <person name="McDougald D."/>
            <person name="Thomas T."/>
            <person name="Williams T.J."/>
            <person name="Egan S."/>
            <person name="Rice S."/>
            <person name="DeMaere M.Z."/>
            <person name="Ting L."/>
            <person name="Ertan H."/>
            <person name="Johnson J."/>
            <person name="Ferriera S."/>
            <person name="Lapidus A."/>
            <person name="Anderson I."/>
            <person name="Kyrpides N."/>
            <person name="Munk A.C."/>
            <person name="Detter C."/>
            <person name="Han C.S."/>
            <person name="Brown M.V."/>
            <person name="Robb F.T."/>
            <person name="Kjelleberg S."/>
            <person name="Cavicchioli R."/>
        </authorList>
    </citation>
    <scope>NUCLEOTIDE SEQUENCE [LARGE SCALE GENOMIC DNA]</scope>
    <source>
        <strain evidence="3">DSM 13593 / LMG 18877 / RB2256</strain>
    </source>
</reference>
<proteinExistence type="predicted"/>